<name>A0ACC2S148_9FUNG</name>
<proteinExistence type="predicted"/>
<evidence type="ECO:0000313" key="1">
    <source>
        <dbReference type="EMBL" id="KAJ9056029.1"/>
    </source>
</evidence>
<sequence length="65" mass="7557">MLLTLIINGLKPHICEWVPVERCTSINDYYKAIVEANNQASMEFIKYNNLPQTLSCAWQRPQTIM</sequence>
<gene>
    <name evidence="1" type="ORF">DSO57_1037310</name>
</gene>
<organism evidence="1 2">
    <name type="scientific">Entomophthora muscae</name>
    <dbReference type="NCBI Taxonomy" id="34485"/>
    <lineage>
        <taxon>Eukaryota</taxon>
        <taxon>Fungi</taxon>
        <taxon>Fungi incertae sedis</taxon>
        <taxon>Zoopagomycota</taxon>
        <taxon>Entomophthoromycotina</taxon>
        <taxon>Entomophthoromycetes</taxon>
        <taxon>Entomophthorales</taxon>
        <taxon>Entomophthoraceae</taxon>
        <taxon>Entomophthora</taxon>
    </lineage>
</organism>
<keyword evidence="2" id="KW-1185">Reference proteome</keyword>
<protein>
    <submittedName>
        <fullName evidence="1">Uncharacterized protein</fullName>
    </submittedName>
</protein>
<dbReference type="Proteomes" id="UP001165960">
    <property type="component" value="Unassembled WGS sequence"/>
</dbReference>
<evidence type="ECO:0000313" key="2">
    <source>
        <dbReference type="Proteomes" id="UP001165960"/>
    </source>
</evidence>
<reference evidence="1" key="1">
    <citation type="submission" date="2022-04" db="EMBL/GenBank/DDBJ databases">
        <title>Genome of the entomopathogenic fungus Entomophthora muscae.</title>
        <authorList>
            <person name="Elya C."/>
            <person name="Lovett B.R."/>
            <person name="Lee E."/>
            <person name="Macias A.M."/>
            <person name="Hajek A.E."/>
            <person name="De Bivort B.L."/>
            <person name="Kasson M.T."/>
            <person name="De Fine Licht H.H."/>
            <person name="Stajich J.E."/>
        </authorList>
    </citation>
    <scope>NUCLEOTIDE SEQUENCE</scope>
    <source>
        <strain evidence="1">Berkeley</strain>
    </source>
</reference>
<comment type="caution">
    <text evidence="1">The sequence shown here is derived from an EMBL/GenBank/DDBJ whole genome shotgun (WGS) entry which is preliminary data.</text>
</comment>
<dbReference type="EMBL" id="QTSX02006074">
    <property type="protein sequence ID" value="KAJ9056029.1"/>
    <property type="molecule type" value="Genomic_DNA"/>
</dbReference>
<accession>A0ACC2S148</accession>